<evidence type="ECO:0000313" key="2">
    <source>
        <dbReference type="EMBL" id="TYB72310.1"/>
    </source>
</evidence>
<sequence>MSFSKTKFTIHYSLFTIHYSLFTIHYSLFTIHYSLFTIHYSSVSNLSTLQASGFILNMGFVTDHMLLNKSECL</sequence>
<accession>A0A5D0QT00</accession>
<comment type="caution">
    <text evidence="2">The sequence shown here is derived from an EMBL/GenBank/DDBJ whole genome shotgun (WGS) entry which is preliminary data.</text>
</comment>
<keyword evidence="1" id="KW-1133">Transmembrane helix</keyword>
<dbReference type="EMBL" id="VSKL01000004">
    <property type="protein sequence ID" value="TYB72310.1"/>
    <property type="molecule type" value="Genomic_DNA"/>
</dbReference>
<name>A0A5D0QT00_9FLAO</name>
<proteinExistence type="predicted"/>
<reference evidence="2 3" key="1">
    <citation type="submission" date="2019-08" db="EMBL/GenBank/DDBJ databases">
        <title>Genomes of Antarctic Bizionia species.</title>
        <authorList>
            <person name="Bowman J.P."/>
        </authorList>
    </citation>
    <scope>NUCLEOTIDE SEQUENCE [LARGE SCALE GENOMIC DNA]</scope>
    <source>
        <strain evidence="2 3">APA-1</strain>
    </source>
</reference>
<feature type="transmembrane region" description="Helical" evidence="1">
    <location>
        <begin position="12"/>
        <end position="36"/>
    </location>
</feature>
<dbReference type="Proteomes" id="UP000324358">
    <property type="component" value="Unassembled WGS sequence"/>
</dbReference>
<keyword evidence="3" id="KW-1185">Reference proteome</keyword>
<evidence type="ECO:0000313" key="3">
    <source>
        <dbReference type="Proteomes" id="UP000324358"/>
    </source>
</evidence>
<evidence type="ECO:0000256" key="1">
    <source>
        <dbReference type="SAM" id="Phobius"/>
    </source>
</evidence>
<organism evidence="2 3">
    <name type="scientific">Bizionia algoritergicola</name>
    <dbReference type="NCBI Taxonomy" id="291187"/>
    <lineage>
        <taxon>Bacteria</taxon>
        <taxon>Pseudomonadati</taxon>
        <taxon>Bacteroidota</taxon>
        <taxon>Flavobacteriia</taxon>
        <taxon>Flavobacteriales</taxon>
        <taxon>Flavobacteriaceae</taxon>
        <taxon>Bizionia</taxon>
    </lineage>
</organism>
<protein>
    <submittedName>
        <fullName evidence="2">Uncharacterized protein</fullName>
    </submittedName>
</protein>
<keyword evidence="1" id="KW-0472">Membrane</keyword>
<keyword evidence="1" id="KW-0812">Transmembrane</keyword>
<gene>
    <name evidence="2" type="ORF">ES675_11120</name>
</gene>
<dbReference type="AlphaFoldDB" id="A0A5D0QT00"/>